<feature type="region of interest" description="Disordered" evidence="1">
    <location>
        <begin position="250"/>
        <end position="390"/>
    </location>
</feature>
<evidence type="ECO:0008006" key="4">
    <source>
        <dbReference type="Google" id="ProtNLM"/>
    </source>
</evidence>
<organism evidence="2 3">
    <name type="scientific">Vombatus ursinus</name>
    <name type="common">Common wombat</name>
    <dbReference type="NCBI Taxonomy" id="29139"/>
    <lineage>
        <taxon>Eukaryota</taxon>
        <taxon>Metazoa</taxon>
        <taxon>Chordata</taxon>
        <taxon>Craniata</taxon>
        <taxon>Vertebrata</taxon>
        <taxon>Euteleostomi</taxon>
        <taxon>Mammalia</taxon>
        <taxon>Metatheria</taxon>
        <taxon>Diprotodontia</taxon>
        <taxon>Vombatidae</taxon>
        <taxon>Vombatus</taxon>
    </lineage>
</organism>
<evidence type="ECO:0000313" key="2">
    <source>
        <dbReference type="Ensembl" id="ENSVURP00010006608.1"/>
    </source>
</evidence>
<dbReference type="GO" id="GO:0005158">
    <property type="term" value="F:insulin receptor binding"/>
    <property type="evidence" value="ECO:0007669"/>
    <property type="project" value="InterPro"/>
</dbReference>
<keyword evidence="3" id="KW-1185">Reference proteome</keyword>
<dbReference type="OMA" id="PSRMIQH"/>
<dbReference type="InterPro" id="IPR039011">
    <property type="entry name" value="IRS"/>
</dbReference>
<dbReference type="PANTHER" id="PTHR10614">
    <property type="entry name" value="INSULIN RECEPTOR SUBSTRATE"/>
    <property type="match status" value="1"/>
</dbReference>
<name>A0A4X2K3P9_VOMUR</name>
<feature type="region of interest" description="Disordered" evidence="1">
    <location>
        <begin position="453"/>
        <end position="491"/>
    </location>
</feature>
<dbReference type="AlphaFoldDB" id="A0A4X2K3P9"/>
<reference evidence="2" key="3">
    <citation type="submission" date="2025-09" db="UniProtKB">
        <authorList>
            <consortium name="Ensembl"/>
        </authorList>
    </citation>
    <scope>IDENTIFICATION</scope>
</reference>
<dbReference type="GO" id="GO:0005886">
    <property type="term" value="C:plasma membrane"/>
    <property type="evidence" value="ECO:0007669"/>
    <property type="project" value="TreeGrafter"/>
</dbReference>
<feature type="compositionally biased region" description="Polar residues" evidence="1">
    <location>
        <begin position="68"/>
        <end position="90"/>
    </location>
</feature>
<sequence>MQVDDSVVAQHMHETFLETMKALKAFADFRPRSKSQSSCTNPISFLSTRRHLGYLQPCLGMSRRSRTDSVASTPSSCKSNTYRFRTSSEGEGTMDRPFRTVTGSLMQLNPGRMNMARPESGRYVRAAFNACCHARSASLPVSPFPSGTSPAPDAVARPSSSMCGSPGDGSFVSDGYGSSPGDMRYFRVRSNTPDSLGNTPPIREEHCFNEYMSMNKQRANESASGDHMEAEKYFKKKTFSLPKPAALVTMQQKTTQTTPFDEDSAVNPRLLFSSESPRPRETPKLEYGENGSNRNQSRNKAEDEGYMPMMPGVAAPLKSNSGYLPMAPKSGSASKHNSSWSSSQKDSRGYMMMFPRASVSPGRNARGGFASKGASNKDDDNEYMDMSHGNPIAPKQSHEANSLHPPSFSKSLSSLFSLPKTFRTITEQSDDSDYVPMASPGRLLSTVSENAPRANNEALPPKDISKAPALKASDGGFPQRKAARPTKLPLGTRGSSIPRIYERAIEGDSLGEYINIDFSRKASSTPFSLSAECSPSSFGSSGDHTQSPFSDYMSFAIDVNSPKAAKELANSLTVSGSSLPRNQLTVDCARRPLGAAARISTPTNGDDDYTEMSFNPAVTTTVPFAAQSNDPVKIDSPSSAVNRLRIADTSPEGSTFSLPDFSPEPSVVPRMVRADPQGRRRHSSETFSPAGAVATPSSLFSDSRRQSSASFDSIWFKSGEGATDSEEMKMSRVTSAGFQNGLNYIALNLRDAAAATSEAGTAAPNSQQENGASALDSGTYVSIDFSKDDIFKCTSAKKD</sequence>
<protein>
    <recommendedName>
        <fullName evidence="4">Insulin receptor substrate 4</fullName>
    </recommendedName>
</protein>
<dbReference type="PANTHER" id="PTHR10614:SF2">
    <property type="entry name" value="INSULIN RECEPTOR SUBSTRATE 4"/>
    <property type="match status" value="1"/>
</dbReference>
<dbReference type="GeneTree" id="ENSGT00940000160883"/>
<dbReference type="STRING" id="29139.ENSVURP00010006608"/>
<reference evidence="2" key="2">
    <citation type="submission" date="2025-08" db="UniProtKB">
        <authorList>
            <consortium name="Ensembl"/>
        </authorList>
    </citation>
    <scope>IDENTIFICATION</scope>
</reference>
<dbReference type="Proteomes" id="UP000314987">
    <property type="component" value="Unassembled WGS sequence"/>
</dbReference>
<accession>A0A4X2K3P9</accession>
<dbReference type="GO" id="GO:0008286">
    <property type="term" value="P:insulin receptor signaling pathway"/>
    <property type="evidence" value="ECO:0007669"/>
    <property type="project" value="InterPro"/>
</dbReference>
<evidence type="ECO:0000256" key="1">
    <source>
        <dbReference type="SAM" id="MobiDB-lite"/>
    </source>
</evidence>
<feature type="compositionally biased region" description="Low complexity" evidence="1">
    <location>
        <begin position="329"/>
        <end position="344"/>
    </location>
</feature>
<dbReference type="Ensembl" id="ENSVURT00010007466.1">
    <property type="protein sequence ID" value="ENSVURP00010006608.1"/>
    <property type="gene ID" value="ENSVURG00010005128.1"/>
</dbReference>
<feature type="compositionally biased region" description="Basic and acidic residues" evidence="1">
    <location>
        <begin position="277"/>
        <end position="287"/>
    </location>
</feature>
<dbReference type="GO" id="GO:0043548">
    <property type="term" value="F:phosphatidylinositol 3-kinase binding"/>
    <property type="evidence" value="ECO:0007669"/>
    <property type="project" value="TreeGrafter"/>
</dbReference>
<feature type="region of interest" description="Disordered" evidence="1">
    <location>
        <begin position="143"/>
        <end position="170"/>
    </location>
</feature>
<feature type="compositionally biased region" description="Polar residues" evidence="1">
    <location>
        <begin position="250"/>
        <end position="259"/>
    </location>
</feature>
<feature type="region of interest" description="Disordered" evidence="1">
    <location>
        <begin position="65"/>
        <end position="97"/>
    </location>
</feature>
<evidence type="ECO:0000313" key="3">
    <source>
        <dbReference type="Proteomes" id="UP000314987"/>
    </source>
</evidence>
<proteinExistence type="predicted"/>
<feature type="region of interest" description="Disordered" evidence="1">
    <location>
        <begin position="648"/>
        <end position="703"/>
    </location>
</feature>
<dbReference type="GO" id="GO:0005829">
    <property type="term" value="C:cytosol"/>
    <property type="evidence" value="ECO:0007669"/>
    <property type="project" value="TreeGrafter"/>
</dbReference>
<reference evidence="3" key="1">
    <citation type="submission" date="2018-12" db="EMBL/GenBank/DDBJ databases">
        <authorList>
            <person name="Yazar S."/>
        </authorList>
    </citation>
    <scope>NUCLEOTIDE SEQUENCE [LARGE SCALE GENOMIC DNA]</scope>
</reference>